<dbReference type="PROSITE" id="PS50173">
    <property type="entry name" value="UMUC"/>
    <property type="match status" value="1"/>
</dbReference>
<dbReference type="OrthoDB" id="9808813at2"/>
<comment type="similarity">
    <text evidence="1">Belongs to the DNA polymerase type-Y family.</text>
</comment>
<dbReference type="GO" id="GO:0005829">
    <property type="term" value="C:cytosol"/>
    <property type="evidence" value="ECO:0007669"/>
    <property type="project" value="TreeGrafter"/>
</dbReference>
<dbReference type="CDD" id="cd01700">
    <property type="entry name" value="PolY_Pol_V_umuC"/>
    <property type="match status" value="1"/>
</dbReference>
<keyword evidence="2" id="KW-0227">DNA damage</keyword>
<dbReference type="PANTHER" id="PTHR11076:SF34">
    <property type="entry name" value="PROTEIN UMUC"/>
    <property type="match status" value="1"/>
</dbReference>
<dbReference type="RefSeq" id="WP_147190569.1">
    <property type="nucleotide sequence ID" value="NZ_CP042435.1"/>
</dbReference>
<feature type="domain" description="UmuC" evidence="6">
    <location>
        <begin position="26"/>
        <end position="213"/>
    </location>
</feature>
<dbReference type="Gene3D" id="3.40.1170.60">
    <property type="match status" value="1"/>
</dbReference>
<dbReference type="GO" id="GO:0042276">
    <property type="term" value="P:error-prone translesion synthesis"/>
    <property type="evidence" value="ECO:0007669"/>
    <property type="project" value="TreeGrafter"/>
</dbReference>
<evidence type="ECO:0000256" key="2">
    <source>
        <dbReference type="ARBA" id="ARBA00022763"/>
    </source>
</evidence>
<organism evidence="7 8">
    <name type="scientific">Panacibacter ginsenosidivorans</name>
    <dbReference type="NCBI Taxonomy" id="1813871"/>
    <lineage>
        <taxon>Bacteria</taxon>
        <taxon>Pseudomonadati</taxon>
        <taxon>Bacteroidota</taxon>
        <taxon>Chitinophagia</taxon>
        <taxon>Chitinophagales</taxon>
        <taxon>Chitinophagaceae</taxon>
        <taxon>Panacibacter</taxon>
    </lineage>
</organism>
<evidence type="ECO:0000256" key="1">
    <source>
        <dbReference type="ARBA" id="ARBA00010945"/>
    </source>
</evidence>
<dbReference type="AlphaFoldDB" id="A0A5B8VC41"/>
<keyword evidence="3" id="KW-0741">SOS mutagenesis</keyword>
<dbReference type="GO" id="GO:0006281">
    <property type="term" value="P:DNA repair"/>
    <property type="evidence" value="ECO:0007669"/>
    <property type="project" value="UniProtKB-KW"/>
</dbReference>
<protein>
    <submittedName>
        <fullName evidence="7">Y-family DNA polymerase</fullName>
    </submittedName>
</protein>
<dbReference type="GO" id="GO:0009432">
    <property type="term" value="P:SOS response"/>
    <property type="evidence" value="ECO:0007669"/>
    <property type="project" value="UniProtKB-KW"/>
</dbReference>
<dbReference type="Gene3D" id="1.10.150.20">
    <property type="entry name" value="5' to 3' exonuclease, C-terminal subdomain"/>
    <property type="match status" value="1"/>
</dbReference>
<dbReference type="Pfam" id="PF00817">
    <property type="entry name" value="IMS"/>
    <property type="match status" value="1"/>
</dbReference>
<dbReference type="InterPro" id="IPR001126">
    <property type="entry name" value="UmuC"/>
</dbReference>
<dbReference type="Pfam" id="PF11799">
    <property type="entry name" value="IMS_C"/>
    <property type="match status" value="1"/>
</dbReference>
<dbReference type="InterPro" id="IPR025188">
    <property type="entry name" value="DUF4113"/>
</dbReference>
<dbReference type="Proteomes" id="UP000321533">
    <property type="component" value="Chromosome"/>
</dbReference>
<evidence type="ECO:0000256" key="5">
    <source>
        <dbReference type="ARBA" id="ARBA00023236"/>
    </source>
</evidence>
<proteinExistence type="inferred from homology"/>
<evidence type="ECO:0000313" key="8">
    <source>
        <dbReference type="Proteomes" id="UP000321533"/>
    </source>
</evidence>
<dbReference type="PANTHER" id="PTHR11076">
    <property type="entry name" value="DNA REPAIR POLYMERASE UMUC / TRANSFERASE FAMILY MEMBER"/>
    <property type="match status" value="1"/>
</dbReference>
<evidence type="ECO:0000256" key="3">
    <source>
        <dbReference type="ARBA" id="ARBA00023199"/>
    </source>
</evidence>
<sequence>MQTAENISKKYAAYNAVKEGRELSFTAVVDCNSFYCSAERVFRPDLHKKPVVVLSNNDGCIVSRSDESKAVGVGMADPYFKSKEIIERYNIEVFSSNYNLYGDMSWRVMETLRIIMGENKVEVYSVDEAFINMDDVPFERLHNAALQLKETVERWTGVEVSVGVAPTKTLSKIANHIAKKDKSATNCVTVLDSIESVNEALCNTPVKEIWGVGTQYAEKLKGFGIYDAYQLSQMPEEWARKNLGGVVGVRLLKDLKCEPIIGLHEELDTKKMIATTRMFGTPVSKLSDIKEAVATYTSRAAEKLRRQYGAASMISVFVVLKEKRNPGEHFRHGSTVNRAMTLPHATCVTSELIKPALQLAEQAYDRAVNDYKVNLFQKAGVMLSGIVPDNTLQGNLFVPAAKNNSRLLMDMMDNINFSMRDDMLKFAASGTVRNWKMRQEMRSPRYTSRWDELREVK</sequence>
<dbReference type="GO" id="GO:0003684">
    <property type="term" value="F:damaged DNA binding"/>
    <property type="evidence" value="ECO:0007669"/>
    <property type="project" value="InterPro"/>
</dbReference>
<dbReference type="InterPro" id="IPR050116">
    <property type="entry name" value="DNA_polymerase-Y"/>
</dbReference>
<accession>A0A5B8VC41</accession>
<dbReference type="SUPFAM" id="SSF56672">
    <property type="entry name" value="DNA/RNA polymerases"/>
    <property type="match status" value="1"/>
</dbReference>
<reference evidence="7 8" key="1">
    <citation type="journal article" date="2016" name="Int. J. Syst. Evol. Microbiol.">
        <title>Panacibacter ginsenosidivorans gen. nov., sp. nov., with ginsenoside converting activity isolated from soil of a ginseng field.</title>
        <authorList>
            <person name="Siddiqi M.Z."/>
            <person name="Muhammad Shafi S."/>
            <person name="Choi K.D."/>
            <person name="Im W.T."/>
        </authorList>
    </citation>
    <scope>NUCLEOTIDE SEQUENCE [LARGE SCALE GENOMIC DNA]</scope>
    <source>
        <strain evidence="7 8">Gsoil1550</strain>
    </source>
</reference>
<evidence type="ECO:0000256" key="4">
    <source>
        <dbReference type="ARBA" id="ARBA00023204"/>
    </source>
</evidence>
<dbReference type="Pfam" id="PF13438">
    <property type="entry name" value="DUF4113"/>
    <property type="match status" value="1"/>
</dbReference>
<gene>
    <name evidence="7" type="ORF">FRZ67_14740</name>
</gene>
<dbReference type="InterPro" id="IPR017961">
    <property type="entry name" value="DNA_pol_Y-fam_little_finger"/>
</dbReference>
<evidence type="ECO:0000259" key="6">
    <source>
        <dbReference type="PROSITE" id="PS50173"/>
    </source>
</evidence>
<dbReference type="KEGG" id="pgin:FRZ67_14740"/>
<dbReference type="InterPro" id="IPR043502">
    <property type="entry name" value="DNA/RNA_pol_sf"/>
</dbReference>
<dbReference type="Gene3D" id="3.30.70.270">
    <property type="match status" value="1"/>
</dbReference>
<keyword evidence="8" id="KW-1185">Reference proteome</keyword>
<keyword evidence="4" id="KW-0234">DNA repair</keyword>
<dbReference type="InterPro" id="IPR043128">
    <property type="entry name" value="Rev_trsase/Diguanyl_cyclase"/>
</dbReference>
<evidence type="ECO:0000313" key="7">
    <source>
        <dbReference type="EMBL" id="QEC68501.1"/>
    </source>
</evidence>
<keyword evidence="5" id="KW-0742">SOS response</keyword>
<name>A0A5B8VC41_9BACT</name>
<dbReference type="GO" id="GO:0003887">
    <property type="term" value="F:DNA-directed DNA polymerase activity"/>
    <property type="evidence" value="ECO:0007669"/>
    <property type="project" value="TreeGrafter"/>
</dbReference>
<dbReference type="EMBL" id="CP042435">
    <property type="protein sequence ID" value="QEC68501.1"/>
    <property type="molecule type" value="Genomic_DNA"/>
</dbReference>